<dbReference type="AlphaFoldDB" id="A0A6J6N908"/>
<organism evidence="2">
    <name type="scientific">freshwater metagenome</name>
    <dbReference type="NCBI Taxonomy" id="449393"/>
    <lineage>
        <taxon>unclassified sequences</taxon>
        <taxon>metagenomes</taxon>
        <taxon>ecological metagenomes</taxon>
    </lineage>
</organism>
<sequence>MVTDAVKCLDAEIERFKNDVGAPDGMVIAARDEGIEGVLAGMTSGAVPAVVAERYGLGERNIESKRTSDGCGYLCDLEGVCEPCPLVIVGKDEDLGLAGETAKRRRMEDAVAVTLETGAVLVGFFGNGSVSGTNRASRPDGEQRSRTRFTLDTRNSMC</sequence>
<protein>
    <submittedName>
        <fullName evidence="2">Unannotated protein</fullName>
    </submittedName>
</protein>
<evidence type="ECO:0000313" key="2">
    <source>
        <dbReference type="EMBL" id="CAB4683141.1"/>
    </source>
</evidence>
<name>A0A6J6N908_9ZZZZ</name>
<evidence type="ECO:0000256" key="1">
    <source>
        <dbReference type="SAM" id="MobiDB-lite"/>
    </source>
</evidence>
<reference evidence="2" key="1">
    <citation type="submission" date="2020-05" db="EMBL/GenBank/DDBJ databases">
        <authorList>
            <person name="Chiriac C."/>
            <person name="Salcher M."/>
            <person name="Ghai R."/>
            <person name="Kavagutti S V."/>
        </authorList>
    </citation>
    <scope>NUCLEOTIDE SEQUENCE</scope>
</reference>
<feature type="region of interest" description="Disordered" evidence="1">
    <location>
        <begin position="132"/>
        <end position="158"/>
    </location>
</feature>
<dbReference type="EMBL" id="CAEZXE010000102">
    <property type="protein sequence ID" value="CAB4683141.1"/>
    <property type="molecule type" value="Genomic_DNA"/>
</dbReference>
<gene>
    <name evidence="2" type="ORF">UFOPK2350_01159</name>
</gene>
<proteinExistence type="predicted"/>
<feature type="compositionally biased region" description="Basic and acidic residues" evidence="1">
    <location>
        <begin position="137"/>
        <end position="151"/>
    </location>
</feature>
<accession>A0A6J6N908</accession>